<evidence type="ECO:0000256" key="1">
    <source>
        <dbReference type="SAM" id="MobiDB-lite"/>
    </source>
</evidence>
<feature type="region of interest" description="Disordered" evidence="1">
    <location>
        <begin position="86"/>
        <end position="105"/>
    </location>
</feature>
<dbReference type="EMBL" id="PFPL01000041">
    <property type="protein sequence ID" value="PIZ95938.1"/>
    <property type="molecule type" value="Genomic_DNA"/>
</dbReference>
<feature type="compositionally biased region" description="Polar residues" evidence="1">
    <location>
        <begin position="147"/>
        <end position="176"/>
    </location>
</feature>
<feature type="compositionally biased region" description="Basic and acidic residues" evidence="1">
    <location>
        <begin position="129"/>
        <end position="145"/>
    </location>
</feature>
<reference evidence="3" key="1">
    <citation type="submission" date="2017-09" db="EMBL/GenBank/DDBJ databases">
        <title>Depth-based differentiation of microbial function through sediment-hosted aquifers and enrichment of novel symbionts in the deep terrestrial subsurface.</title>
        <authorList>
            <person name="Probst A.J."/>
            <person name="Ladd B."/>
            <person name="Jarett J.K."/>
            <person name="Geller-Mcgrath D.E."/>
            <person name="Sieber C.M.K."/>
            <person name="Emerson J.B."/>
            <person name="Anantharaman K."/>
            <person name="Thomas B.C."/>
            <person name="Malmstrom R."/>
            <person name="Stieglmeier M."/>
            <person name="Klingl A."/>
            <person name="Woyke T."/>
            <person name="Ryan C.M."/>
            <person name="Banfield J.F."/>
        </authorList>
    </citation>
    <scope>NUCLEOTIDE SEQUENCE [LARGE SCALE GENOMIC DNA]</scope>
</reference>
<feature type="compositionally biased region" description="Basic and acidic residues" evidence="1">
    <location>
        <begin position="1"/>
        <end position="32"/>
    </location>
</feature>
<accession>A0A2M7VAK4</accession>
<organism evidence="2 3">
    <name type="scientific">Candidatus Magasanikbacteria bacterium CG_4_10_14_0_2_um_filter_33_14</name>
    <dbReference type="NCBI Taxonomy" id="1974636"/>
    <lineage>
        <taxon>Bacteria</taxon>
        <taxon>Candidatus Magasanikiibacteriota</taxon>
    </lineage>
</organism>
<dbReference type="AlphaFoldDB" id="A0A2M7VAK4"/>
<dbReference type="Proteomes" id="UP000231453">
    <property type="component" value="Unassembled WGS sequence"/>
</dbReference>
<feature type="region of interest" description="Disordered" evidence="1">
    <location>
        <begin position="1"/>
        <end position="40"/>
    </location>
</feature>
<evidence type="ECO:0000313" key="2">
    <source>
        <dbReference type="EMBL" id="PIZ95938.1"/>
    </source>
</evidence>
<evidence type="ECO:0000313" key="3">
    <source>
        <dbReference type="Proteomes" id="UP000231453"/>
    </source>
</evidence>
<name>A0A2M7VAK4_9BACT</name>
<comment type="caution">
    <text evidence="2">The sequence shown here is derived from an EMBL/GenBank/DDBJ whole genome shotgun (WGS) entry which is preliminary data.</text>
</comment>
<feature type="region of interest" description="Disordered" evidence="1">
    <location>
        <begin position="52"/>
        <end position="76"/>
    </location>
</feature>
<gene>
    <name evidence="2" type="ORF">COX80_02785</name>
</gene>
<sequence length="383" mass="43102">MRGEQSPKVDPKVEKESKMPSKRHPDTRKTERPVQQVENNRKLTLKEKAQRFSDENAAQARKRISSGEGYKTVEPTGMSVTEQLKLARAQREVPPPIPEDSVDIQKSIENSKKKKEIEATFDMINKAGSPDDHTVSLRKPSEKVGDSNVNTSHVFSSNTNSEMPGSQRNFSGTKQEGLSEVEGNGQDRLAYLISEIRSNYDDLKIKINEDGSIPKGFFSRNIKKVEKFRAQGIDLDNKLKEIEQLRHSLGLDRGKGSQDKWSKAYEDVKNEDDSSVTEYNKTADVKQQQQVLAEARKKGYTIENAKGPKEFGRSKSSSEWSTDYDRVKGMSNSNVQAENAVDEITIETGVQKSIEKAGFDETSVNKKLAKKEKKGFWARLLGK</sequence>
<protein>
    <submittedName>
        <fullName evidence="2">Uncharacterized protein</fullName>
    </submittedName>
</protein>
<feature type="region of interest" description="Disordered" evidence="1">
    <location>
        <begin position="304"/>
        <end position="326"/>
    </location>
</feature>
<proteinExistence type="predicted"/>
<feature type="region of interest" description="Disordered" evidence="1">
    <location>
        <begin position="123"/>
        <end position="182"/>
    </location>
</feature>